<evidence type="ECO:0000256" key="2">
    <source>
        <dbReference type="ARBA" id="ARBA00022705"/>
    </source>
</evidence>
<keyword evidence="7 12" id="KW-0862">Zinc</keyword>
<keyword evidence="10 12" id="KW-0413">Isomerase</keyword>
<comment type="function">
    <text evidence="12">Initiates the restart of stalled replication forks, which reloads the replicative helicase on sites other than the origin of replication. Recognizes and binds to abandoned replication forks and remodels them to uncover a helicase loading site. Promotes assembly of the primosome at these replication forks.</text>
</comment>
<dbReference type="InterPro" id="IPR040498">
    <property type="entry name" value="PriA_CRR"/>
</dbReference>
<evidence type="ECO:0000256" key="6">
    <source>
        <dbReference type="ARBA" id="ARBA00022806"/>
    </source>
</evidence>
<feature type="binding site" evidence="12">
    <location>
        <position position="498"/>
    </location>
    <ligand>
        <name>Zn(2+)</name>
        <dbReference type="ChEBI" id="CHEBI:29105"/>
        <label>1</label>
    </ligand>
</feature>
<dbReference type="SMART" id="SM00487">
    <property type="entry name" value="DEXDc"/>
    <property type="match status" value="1"/>
</dbReference>
<keyword evidence="16" id="KW-1185">Reference proteome</keyword>
<dbReference type="InterPro" id="IPR001650">
    <property type="entry name" value="Helicase_C-like"/>
</dbReference>
<feature type="binding site" evidence="12">
    <location>
        <position position="510"/>
    </location>
    <ligand>
        <name>Zn(2+)</name>
        <dbReference type="ChEBI" id="CHEBI:29105"/>
        <label>2</label>
    </ligand>
</feature>
<dbReference type="Gene3D" id="3.40.1440.60">
    <property type="entry name" value="PriA, 3(prime) DNA-binding domain"/>
    <property type="match status" value="1"/>
</dbReference>
<feature type="binding site" evidence="12">
    <location>
        <position position="501"/>
    </location>
    <ligand>
        <name>Zn(2+)</name>
        <dbReference type="ChEBI" id="CHEBI:29105"/>
        <label>1</label>
    </ligand>
</feature>
<evidence type="ECO:0000259" key="13">
    <source>
        <dbReference type="PROSITE" id="PS51192"/>
    </source>
</evidence>
<dbReference type="InterPro" id="IPR027417">
    <property type="entry name" value="P-loop_NTPase"/>
</dbReference>
<comment type="cofactor">
    <cofactor evidence="12">
        <name>Zn(2+)</name>
        <dbReference type="ChEBI" id="CHEBI:29105"/>
    </cofactor>
    <text evidence="12">Binds 2 zinc ions per subunit.</text>
</comment>
<dbReference type="GO" id="GO:0008270">
    <property type="term" value="F:zinc ion binding"/>
    <property type="evidence" value="ECO:0007669"/>
    <property type="project" value="UniProtKB-UniRule"/>
</dbReference>
<dbReference type="GO" id="GO:0006270">
    <property type="term" value="P:DNA replication initiation"/>
    <property type="evidence" value="ECO:0007669"/>
    <property type="project" value="TreeGrafter"/>
</dbReference>
<dbReference type="EMBL" id="FNHQ01000012">
    <property type="protein sequence ID" value="SDM71401.1"/>
    <property type="molecule type" value="Genomic_DNA"/>
</dbReference>
<comment type="catalytic activity">
    <reaction evidence="11 12">
        <text>ATP + H2O = ADP + phosphate + H(+)</text>
        <dbReference type="Rhea" id="RHEA:13065"/>
        <dbReference type="ChEBI" id="CHEBI:15377"/>
        <dbReference type="ChEBI" id="CHEBI:15378"/>
        <dbReference type="ChEBI" id="CHEBI:30616"/>
        <dbReference type="ChEBI" id="CHEBI:43474"/>
        <dbReference type="ChEBI" id="CHEBI:456216"/>
        <dbReference type="EC" id="5.6.2.4"/>
    </reaction>
</comment>
<evidence type="ECO:0000256" key="3">
    <source>
        <dbReference type="ARBA" id="ARBA00022723"/>
    </source>
</evidence>
<evidence type="ECO:0000256" key="1">
    <source>
        <dbReference type="ARBA" id="ARBA00022515"/>
    </source>
</evidence>
<dbReference type="GO" id="GO:0016887">
    <property type="term" value="F:ATP hydrolysis activity"/>
    <property type="evidence" value="ECO:0007669"/>
    <property type="project" value="RHEA"/>
</dbReference>
<dbReference type="CDD" id="cd17929">
    <property type="entry name" value="DEXHc_priA"/>
    <property type="match status" value="1"/>
</dbReference>
<dbReference type="InterPro" id="IPR042115">
    <property type="entry name" value="PriA_3primeBD_sf"/>
</dbReference>
<evidence type="ECO:0000256" key="8">
    <source>
        <dbReference type="ARBA" id="ARBA00022840"/>
    </source>
</evidence>
<dbReference type="SMART" id="SM00490">
    <property type="entry name" value="HELICc"/>
    <property type="match status" value="1"/>
</dbReference>
<dbReference type="Proteomes" id="UP000199309">
    <property type="component" value="Unassembled WGS sequence"/>
</dbReference>
<dbReference type="AlphaFoldDB" id="A0A1G9VH68"/>
<keyword evidence="4 12" id="KW-0547">Nucleotide-binding</keyword>
<dbReference type="GO" id="GO:0043138">
    <property type="term" value="F:3'-5' DNA helicase activity"/>
    <property type="evidence" value="ECO:0007669"/>
    <property type="project" value="UniProtKB-EC"/>
</dbReference>
<dbReference type="Pfam" id="PF00271">
    <property type="entry name" value="Helicase_C"/>
    <property type="match status" value="1"/>
</dbReference>
<dbReference type="EC" id="5.6.2.4" evidence="12"/>
<dbReference type="NCBIfam" id="NF004066">
    <property type="entry name" value="PRK05580.1-3"/>
    <property type="match status" value="1"/>
</dbReference>
<keyword evidence="8 12" id="KW-0067">ATP-binding</keyword>
<keyword evidence="3 12" id="KW-0479">Metal-binding</keyword>
<proteinExistence type="inferred from homology"/>
<evidence type="ECO:0000256" key="9">
    <source>
        <dbReference type="ARBA" id="ARBA00023125"/>
    </source>
</evidence>
<dbReference type="InterPro" id="IPR014001">
    <property type="entry name" value="Helicase_ATP-bd"/>
</dbReference>
<comment type="similarity">
    <text evidence="12">Belongs to the helicase family. PriA subfamily.</text>
</comment>
<dbReference type="CDD" id="cd18804">
    <property type="entry name" value="SF2_C_priA"/>
    <property type="match status" value="1"/>
</dbReference>
<dbReference type="GO" id="GO:0006269">
    <property type="term" value="P:DNA replication, synthesis of primer"/>
    <property type="evidence" value="ECO:0007669"/>
    <property type="project" value="UniProtKB-KW"/>
</dbReference>
<dbReference type="PANTHER" id="PTHR30580:SF0">
    <property type="entry name" value="PRIMOSOMAL PROTEIN N"/>
    <property type="match status" value="1"/>
</dbReference>
<feature type="domain" description="Helicase C-terminal" evidence="14">
    <location>
        <begin position="533"/>
        <end position="692"/>
    </location>
</feature>
<evidence type="ECO:0000313" key="16">
    <source>
        <dbReference type="Proteomes" id="UP000199309"/>
    </source>
</evidence>
<dbReference type="GO" id="GO:0006302">
    <property type="term" value="P:double-strand break repair"/>
    <property type="evidence" value="ECO:0007669"/>
    <property type="project" value="InterPro"/>
</dbReference>
<dbReference type="Pfam" id="PF18074">
    <property type="entry name" value="PriA_C"/>
    <property type="match status" value="1"/>
</dbReference>
<dbReference type="GO" id="GO:1990077">
    <property type="term" value="C:primosome complex"/>
    <property type="evidence" value="ECO:0007669"/>
    <property type="project" value="UniProtKB-UniRule"/>
</dbReference>
<feature type="binding site" evidence="12">
    <location>
        <position position="541"/>
    </location>
    <ligand>
        <name>Zn(2+)</name>
        <dbReference type="ChEBI" id="CHEBI:29105"/>
        <label>1</label>
    </ligand>
</feature>
<dbReference type="InterPro" id="IPR011545">
    <property type="entry name" value="DEAD/DEAH_box_helicase_dom"/>
</dbReference>
<feature type="binding site" evidence="12">
    <location>
        <position position="507"/>
    </location>
    <ligand>
        <name>Zn(2+)</name>
        <dbReference type="ChEBI" id="CHEBI:29105"/>
        <label>2</label>
    </ligand>
</feature>
<accession>A0A1G9VH68</accession>
<keyword evidence="6 12" id="KW-0347">Helicase</keyword>
<gene>
    <name evidence="12" type="primary">priA</name>
    <name evidence="15" type="ORF">SAMN05660299_01407</name>
</gene>
<dbReference type="SUPFAM" id="SSF52540">
    <property type="entry name" value="P-loop containing nucleoside triphosphate hydrolases"/>
    <property type="match status" value="2"/>
</dbReference>
<dbReference type="NCBIfam" id="TIGR00595">
    <property type="entry name" value="priA"/>
    <property type="match status" value="1"/>
</dbReference>
<dbReference type="Pfam" id="PF18319">
    <property type="entry name" value="Zn_ribbon_PriA"/>
    <property type="match status" value="1"/>
</dbReference>
<dbReference type="GO" id="GO:0006310">
    <property type="term" value="P:DNA recombination"/>
    <property type="evidence" value="ECO:0007669"/>
    <property type="project" value="InterPro"/>
</dbReference>
<keyword evidence="9 12" id="KW-0238">DNA-binding</keyword>
<comment type="catalytic activity">
    <reaction evidence="12">
        <text>Couples ATP hydrolysis with the unwinding of duplex DNA by translocating in the 3'-5' direction.</text>
        <dbReference type="EC" id="5.6.2.4"/>
    </reaction>
</comment>
<reference evidence="15 16" key="1">
    <citation type="submission" date="2016-10" db="EMBL/GenBank/DDBJ databases">
        <authorList>
            <person name="de Groot N.N."/>
        </authorList>
    </citation>
    <scope>NUCLEOTIDE SEQUENCE [LARGE SCALE GENOMIC DNA]</scope>
    <source>
        <strain evidence="15 16">DSM 16981</strain>
    </source>
</reference>
<dbReference type="Pfam" id="PF00270">
    <property type="entry name" value="DEAD"/>
    <property type="match status" value="1"/>
</dbReference>
<dbReference type="OrthoDB" id="9759544at2"/>
<dbReference type="InterPro" id="IPR041222">
    <property type="entry name" value="PriA_3primeBD"/>
</dbReference>
<dbReference type="PANTHER" id="PTHR30580">
    <property type="entry name" value="PRIMOSOMAL PROTEIN N"/>
    <property type="match status" value="1"/>
</dbReference>
<evidence type="ECO:0000256" key="12">
    <source>
        <dbReference type="HAMAP-Rule" id="MF_00983"/>
    </source>
</evidence>
<feature type="domain" description="Helicase ATP-binding" evidence="13">
    <location>
        <begin position="270"/>
        <end position="436"/>
    </location>
</feature>
<dbReference type="GO" id="GO:0005524">
    <property type="term" value="F:ATP binding"/>
    <property type="evidence" value="ECO:0007669"/>
    <property type="project" value="UniProtKB-UniRule"/>
</dbReference>
<evidence type="ECO:0000256" key="5">
    <source>
        <dbReference type="ARBA" id="ARBA00022801"/>
    </source>
</evidence>
<dbReference type="RefSeq" id="WP_091649840.1">
    <property type="nucleotide sequence ID" value="NZ_FNHQ01000012.1"/>
</dbReference>
<dbReference type="InterPro" id="IPR005259">
    <property type="entry name" value="PriA"/>
</dbReference>
<feature type="binding site" evidence="12">
    <location>
        <position position="525"/>
    </location>
    <ligand>
        <name>Zn(2+)</name>
        <dbReference type="ChEBI" id="CHEBI:29105"/>
        <label>2</label>
    </ligand>
</feature>
<feature type="binding site" evidence="12">
    <location>
        <position position="538"/>
    </location>
    <ligand>
        <name>Zn(2+)</name>
        <dbReference type="ChEBI" id="CHEBI:29105"/>
        <label>1</label>
    </ligand>
</feature>
<evidence type="ECO:0000256" key="10">
    <source>
        <dbReference type="ARBA" id="ARBA00023235"/>
    </source>
</evidence>
<name>A0A1G9VH68_9FIRM</name>
<evidence type="ECO:0000256" key="4">
    <source>
        <dbReference type="ARBA" id="ARBA00022741"/>
    </source>
</evidence>
<evidence type="ECO:0000259" key="14">
    <source>
        <dbReference type="PROSITE" id="PS51194"/>
    </source>
</evidence>
<dbReference type="HAMAP" id="MF_00983">
    <property type="entry name" value="PriA"/>
    <property type="match status" value="1"/>
</dbReference>
<keyword evidence="5 12" id="KW-0378">Hydrolase</keyword>
<feature type="binding site" evidence="12">
    <location>
        <position position="528"/>
    </location>
    <ligand>
        <name>Zn(2+)</name>
        <dbReference type="ChEBI" id="CHEBI:29105"/>
        <label>2</label>
    </ligand>
</feature>
<dbReference type="InterPro" id="IPR041236">
    <property type="entry name" value="PriA_C"/>
</dbReference>
<evidence type="ECO:0000256" key="7">
    <source>
        <dbReference type="ARBA" id="ARBA00022833"/>
    </source>
</evidence>
<dbReference type="GO" id="GO:0003677">
    <property type="term" value="F:DNA binding"/>
    <property type="evidence" value="ECO:0007669"/>
    <property type="project" value="UniProtKB-UniRule"/>
</dbReference>
<keyword evidence="2 12" id="KW-0235">DNA replication</keyword>
<dbReference type="PROSITE" id="PS51194">
    <property type="entry name" value="HELICASE_CTER"/>
    <property type="match status" value="1"/>
</dbReference>
<evidence type="ECO:0000256" key="11">
    <source>
        <dbReference type="ARBA" id="ARBA00048988"/>
    </source>
</evidence>
<dbReference type="Gene3D" id="3.40.50.300">
    <property type="entry name" value="P-loop containing nucleotide triphosphate hydrolases"/>
    <property type="match status" value="2"/>
</dbReference>
<dbReference type="Pfam" id="PF17764">
    <property type="entry name" value="PriA_3primeBD"/>
    <property type="match status" value="1"/>
</dbReference>
<keyword evidence="1 12" id="KW-0639">Primosome</keyword>
<organism evidence="15 16">
    <name type="scientific">Megasphaera paucivorans</name>
    <dbReference type="NCBI Taxonomy" id="349095"/>
    <lineage>
        <taxon>Bacteria</taxon>
        <taxon>Bacillati</taxon>
        <taxon>Bacillota</taxon>
        <taxon>Negativicutes</taxon>
        <taxon>Veillonellales</taxon>
        <taxon>Veillonellaceae</taxon>
        <taxon>Megasphaera</taxon>
    </lineage>
</organism>
<dbReference type="PROSITE" id="PS51192">
    <property type="entry name" value="HELICASE_ATP_BIND_1"/>
    <property type="match status" value="1"/>
</dbReference>
<dbReference type="FunFam" id="3.40.50.300:FF:000489">
    <property type="entry name" value="Primosome assembly protein PriA"/>
    <property type="match status" value="1"/>
</dbReference>
<protein>
    <recommendedName>
        <fullName evidence="12">Replication restart protein PriA</fullName>
    </recommendedName>
    <alternativeName>
        <fullName evidence="12">ATP-dependent DNA helicase PriA</fullName>
        <ecNumber evidence="12">5.6.2.4</ecNumber>
    </alternativeName>
    <alternativeName>
        <fullName evidence="12">DNA 3'-5' helicase PriA</fullName>
    </alternativeName>
</protein>
<comment type="subunit">
    <text evidence="12">Component of the replication restart primosome.</text>
</comment>
<sequence>MIAEVIINITAKRLQKTFSYIVPEELFVRVGTRVLVPFGHRREEGVIVALHPADSVQHDYVLKPISSVLSVQTGFQEEMIATALWISDYYLCSMSDSLRLFMIEKKGIVAHTYVTVENRDMLLQLNGKNIWEYLENKKNEEKKILCNQFGQAFIEKLIEKHALKEEKQLQNKIADKTEKWLYFVDDDCQSILKNRKKQMHLLAELKENGPAPLSFWIQKGYSRDIIQHLVQTKLAAIDIRLKQTVDLTEKEAADKPWQLTPEQEHAVTVIKNDTKGSTYVLHGVTGSGKTEIYMDLAEQVIARGRQVIVLVPEIALTGQIVRRFIRRFGNDIVVMHSQLSKGERQNNWLRMQKEESHICIGARSAVFTAVSNLGLVIVDEAHDSSYKQDETPRYHAVAVARKRASYYRCPVILGSATPSLDSYYRAQKGEYVLLELSRRVQNKPLPDVRVVDMREELARGNRSVISDALATLLDQTLACRQQAIILLNRRGFSTFVMCRKCGYVVKCKTCDVAMVYHKSQHNLRCHYCDTEIPVPVVCPSCGSKYIKFFGTGTEKVEEQLHDRYPQARIIRLDQDTTGRKNSGDKIIEAFRRHEYDILLGTQMVAKGHDFPEVSAVGILSADSLLNLPVYWAGERTFQLLTQAAGRSGRGNVPGHVVMQTYAPEHYVIQCSKYQDYKSFYEKEISYRQELLYPPFHQIVKITVTYEDESFMWKAGNRIFDLLAAWRLRYDQNIEIIGPYVDTIKKIRNKFRIIVLIKGADLVKIKKYIKEEAEFHKTGIIIDVDPSI</sequence>
<dbReference type="STRING" id="349095.SAMN05660299_01407"/>
<evidence type="ECO:0000313" key="15">
    <source>
        <dbReference type="EMBL" id="SDM71401.1"/>
    </source>
</evidence>